<evidence type="ECO:0000313" key="4">
    <source>
        <dbReference type="Proteomes" id="UP001220324"/>
    </source>
</evidence>
<dbReference type="EMBL" id="JAQIZZ010000012">
    <property type="protein sequence ID" value="KAJ5522890.1"/>
    <property type="molecule type" value="Genomic_DNA"/>
</dbReference>
<sequence>MRIATNACMRGSAVVSIRPRNESNFSVLATAHRQAHDVMFALDVPITNPRNENWYPNYVDVHFLSPLGAWKLYCWALEMYLDRERETQEARGLMRRAQATIFISRH</sequence>
<dbReference type="AlphaFoldDB" id="A0AAD6CI53"/>
<keyword evidence="4" id="KW-1185">Reference proteome</keyword>
<protein>
    <submittedName>
        <fullName evidence="3">Uncharacterized protein</fullName>
    </submittedName>
</protein>
<evidence type="ECO:0000313" key="1">
    <source>
        <dbReference type="EMBL" id="KAJ5522847.1"/>
    </source>
</evidence>
<evidence type="ECO:0000313" key="3">
    <source>
        <dbReference type="EMBL" id="KAJ5522944.1"/>
    </source>
</evidence>
<accession>A0AAD6CI53</accession>
<gene>
    <name evidence="3" type="ORF">N7494_013258</name>
    <name evidence="1" type="ORF">N7494_013277</name>
    <name evidence="2" type="ORF">N7494_013320</name>
</gene>
<proteinExistence type="predicted"/>
<evidence type="ECO:0000313" key="2">
    <source>
        <dbReference type="EMBL" id="KAJ5522890.1"/>
    </source>
</evidence>
<reference evidence="3" key="2">
    <citation type="submission" date="2023-01" db="EMBL/GenBank/DDBJ databases">
        <authorList>
            <person name="Petersen C."/>
        </authorList>
    </citation>
    <scope>NUCLEOTIDE SEQUENCE</scope>
    <source>
        <strain evidence="3">IBT 35679</strain>
    </source>
</reference>
<dbReference type="EMBL" id="JAQIZZ010000011">
    <property type="protein sequence ID" value="KAJ5522944.1"/>
    <property type="molecule type" value="Genomic_DNA"/>
</dbReference>
<organism evidence="3 4">
    <name type="scientific">Penicillium frequentans</name>
    <dbReference type="NCBI Taxonomy" id="3151616"/>
    <lineage>
        <taxon>Eukaryota</taxon>
        <taxon>Fungi</taxon>
        <taxon>Dikarya</taxon>
        <taxon>Ascomycota</taxon>
        <taxon>Pezizomycotina</taxon>
        <taxon>Eurotiomycetes</taxon>
        <taxon>Eurotiomycetidae</taxon>
        <taxon>Eurotiales</taxon>
        <taxon>Aspergillaceae</taxon>
        <taxon>Penicillium</taxon>
    </lineage>
</organism>
<dbReference type="EMBL" id="JAQIZZ010000012">
    <property type="protein sequence ID" value="KAJ5522847.1"/>
    <property type="molecule type" value="Genomic_DNA"/>
</dbReference>
<comment type="caution">
    <text evidence="3">The sequence shown here is derived from an EMBL/GenBank/DDBJ whole genome shotgun (WGS) entry which is preliminary data.</text>
</comment>
<name>A0AAD6CI53_9EURO</name>
<dbReference type="Proteomes" id="UP001220324">
    <property type="component" value="Unassembled WGS sequence"/>
</dbReference>
<reference evidence="3 4" key="1">
    <citation type="journal article" date="2023" name="IMA Fungus">
        <title>Comparative genomic study of the Penicillium genus elucidates a diverse pangenome and 15 lateral gene transfer events.</title>
        <authorList>
            <person name="Petersen C."/>
            <person name="Sorensen T."/>
            <person name="Nielsen M.R."/>
            <person name="Sondergaard T.E."/>
            <person name="Sorensen J.L."/>
            <person name="Fitzpatrick D.A."/>
            <person name="Frisvad J.C."/>
            <person name="Nielsen K.L."/>
        </authorList>
    </citation>
    <scope>NUCLEOTIDE SEQUENCE [LARGE SCALE GENOMIC DNA]</scope>
    <source>
        <strain evidence="3 4">IBT 35679</strain>
    </source>
</reference>